<dbReference type="AlphaFoldDB" id="A0A167CCS8"/>
<evidence type="ECO:0000313" key="3">
    <source>
        <dbReference type="Proteomes" id="UP000243498"/>
    </source>
</evidence>
<evidence type="ECO:0000256" key="1">
    <source>
        <dbReference type="SAM" id="MobiDB-lite"/>
    </source>
</evidence>
<dbReference type="OMA" id="YYTPESV"/>
<gene>
    <name evidence="2" type="ORF">NOR_05631</name>
</gene>
<proteinExistence type="predicted"/>
<comment type="caution">
    <text evidence="2">The sequence shown here is derived from an EMBL/GenBank/DDBJ whole genome shotgun (WGS) entry which is preliminary data.</text>
</comment>
<feature type="compositionally biased region" description="Polar residues" evidence="1">
    <location>
        <begin position="126"/>
        <end position="138"/>
    </location>
</feature>
<feature type="region of interest" description="Disordered" evidence="1">
    <location>
        <begin position="52"/>
        <end position="189"/>
    </location>
</feature>
<name>A0A167CCS8_METRR</name>
<reference evidence="2 3" key="1">
    <citation type="journal article" date="2016" name="Genome Biol. Evol.">
        <title>Divergent and convergent evolution of fungal pathogenicity.</title>
        <authorList>
            <person name="Shang Y."/>
            <person name="Xiao G."/>
            <person name="Zheng P."/>
            <person name="Cen K."/>
            <person name="Zhan S."/>
            <person name="Wang C."/>
        </authorList>
    </citation>
    <scope>NUCLEOTIDE SEQUENCE [LARGE SCALE GENOMIC DNA]</scope>
    <source>
        <strain evidence="2 3">RCEF 4871</strain>
    </source>
</reference>
<dbReference type="EMBL" id="AZHC01000017">
    <property type="protein sequence ID" value="OAA41049.1"/>
    <property type="molecule type" value="Genomic_DNA"/>
</dbReference>
<keyword evidence="3" id="KW-1185">Reference proteome</keyword>
<dbReference type="OrthoDB" id="3359339at2759"/>
<evidence type="ECO:0000313" key="2">
    <source>
        <dbReference type="EMBL" id="OAA41049.1"/>
    </source>
</evidence>
<sequence length="189" mass="20433">MTDYEAISKQAEADLNTYQSKTGNARPQGLDDAGVNSFAEKKFDSAEVKYGDELSTNRGYNKRIPPSEGGILDDRGRQTRGEHYEGKGGPLDKLQDSYDRQPGQNDNDVVPARVPHVEGLGGVNDIATQGKQASQANVGKNPPGPGGSHFKGEDYYTPESVPDSISAEGWVPPESVTQSSKETEGYTRR</sequence>
<protein>
    <submittedName>
        <fullName evidence="2">Uncharacterized protein</fullName>
    </submittedName>
</protein>
<feature type="compositionally biased region" description="Basic and acidic residues" evidence="1">
    <location>
        <begin position="72"/>
        <end position="86"/>
    </location>
</feature>
<accession>A0A167CCS8</accession>
<dbReference type="Proteomes" id="UP000243498">
    <property type="component" value="Unassembled WGS sequence"/>
</dbReference>
<organism evidence="2 3">
    <name type="scientific">Metarhizium rileyi (strain RCEF 4871)</name>
    <name type="common">Nomuraea rileyi</name>
    <dbReference type="NCBI Taxonomy" id="1649241"/>
    <lineage>
        <taxon>Eukaryota</taxon>
        <taxon>Fungi</taxon>
        <taxon>Dikarya</taxon>
        <taxon>Ascomycota</taxon>
        <taxon>Pezizomycotina</taxon>
        <taxon>Sordariomycetes</taxon>
        <taxon>Hypocreomycetidae</taxon>
        <taxon>Hypocreales</taxon>
        <taxon>Clavicipitaceae</taxon>
        <taxon>Metarhizium</taxon>
    </lineage>
</organism>